<sequence>MSTTKLQSSSKAQFVNRFLSICDEDATVENYSLDANDSAISLQTDHYSEVTKVKTNKYKVSEMVNPDGSTTVRNLLIQEDGTWIRKQEEIDDNGGLNHSLYSDIPSLKQANSYESSNSSSSDHNNLSDGAAANRLRRQRLAQTQLLTTNPSFDTASEGSYRSFQNIQHQEKKQLPSVYAGGTPPRSFQPSFDTASDGSYRSFQNIQHQEKKQLPSMYARGSSPRSFQPSDQSQTKMFLTTNPFIPPRPARAQSNIGNTVKHVAFSEPVESAVGDISDDERNFTRFHAVEQKISNRNSGEESSIFQDVTTSYEKTHLDDILGQLQDKNVNHNSSPDISNSISYLDEDHCDYSPHIHSLTVYKNSQSDKIGIYVGLENFDFGNRLFISMIAPNGKFADNGIEVGDIVISINNESMVEDPSPQRASDIVTAATNRVTIVVQKKVEMDDYQSVTETSISSMTKDISSFVCDEVQPNSFKRNMSPTSTSIEGTETTNDNLDTSREGNESSEATVNKLSRREEMIGDGLLISESSEIAEPVSILINESWKLSGAIVVNVRRMYHSDEPGFRMDMKETSNGRVLFVSDIIPSSPFAKTPLRIGDIIMSINNISLHENADVVSNAYAALGKSGNRITIVAKKGQESLNDFLLEGRREPVIQKDEMIINDRKSTSTTSSTGTGGTVGTTKSRTTTITSSEDEATCNDSNFKEKIKVRYGEVGNSPQSVKNTTIFHPSSRTDQLEFDEVSYGASLYGYNSSSSIRIVKDASSTEDVGFEIREANTEWGRLLTVAKITPHSLVSTTHLKVGDAISAINGVDFRKNPDIERAASLLKISQGEVCIEYQKISRYLPTVPVDLCEQKEEVPVKTKDLASVRNSSELIGRSGQVAMPLLEEAEVNGKSLSINSSITNDQQRGREAHSTERSFKGQENSNRHGQHSMKIKLQKIWITVTRGKGQKVGINLATLDEKLVVTKLSSSGLLRNAPLVPGDTILSINKVDFRRNPNAKEAYLLVKDAPKYVTFEILKTGYDSSDKSNDVDGGE</sequence>
<keyword evidence="2" id="KW-0963">Cytoplasm</keyword>
<dbReference type="GO" id="GO:0031941">
    <property type="term" value="C:filamentous actin"/>
    <property type="evidence" value="ECO:0007669"/>
    <property type="project" value="TreeGrafter"/>
</dbReference>
<evidence type="ECO:0000313" key="7">
    <source>
        <dbReference type="Proteomes" id="UP000095751"/>
    </source>
</evidence>
<dbReference type="Pfam" id="PF00595">
    <property type="entry name" value="PDZ"/>
    <property type="match status" value="1"/>
</dbReference>
<dbReference type="CDD" id="cd00136">
    <property type="entry name" value="PDZ_canonical"/>
    <property type="match status" value="2"/>
</dbReference>
<name>A0A1E7EX11_9STRA</name>
<evidence type="ECO:0000313" key="6">
    <source>
        <dbReference type="EMBL" id="OEU10053.1"/>
    </source>
</evidence>
<dbReference type="GO" id="GO:0051371">
    <property type="term" value="F:muscle alpha-actinin binding"/>
    <property type="evidence" value="ECO:0007669"/>
    <property type="project" value="TreeGrafter"/>
</dbReference>
<reference evidence="6 7" key="1">
    <citation type="submission" date="2016-09" db="EMBL/GenBank/DDBJ databases">
        <title>Extensive genetic diversity and differential bi-allelic expression allows diatom success in the polar Southern Ocean.</title>
        <authorList>
            <consortium name="DOE Joint Genome Institute"/>
            <person name="Mock T."/>
            <person name="Otillar R.P."/>
            <person name="Strauss J."/>
            <person name="Dupont C."/>
            <person name="Frickenhaus S."/>
            <person name="Maumus F."/>
            <person name="Mcmullan M."/>
            <person name="Sanges R."/>
            <person name="Schmutz J."/>
            <person name="Toseland A."/>
            <person name="Valas R."/>
            <person name="Veluchamy A."/>
            <person name="Ward B.J."/>
            <person name="Allen A."/>
            <person name="Barry K."/>
            <person name="Falciatore A."/>
            <person name="Ferrante M."/>
            <person name="Fortunato A.E."/>
            <person name="Gloeckner G."/>
            <person name="Gruber A."/>
            <person name="Hipkin R."/>
            <person name="Janech M."/>
            <person name="Kroth P."/>
            <person name="Leese F."/>
            <person name="Lindquist E."/>
            <person name="Lyon B.R."/>
            <person name="Martin J."/>
            <person name="Mayer C."/>
            <person name="Parker M."/>
            <person name="Quesneville H."/>
            <person name="Raymond J."/>
            <person name="Uhlig C."/>
            <person name="Valentin K.U."/>
            <person name="Worden A.Z."/>
            <person name="Armbrust E.V."/>
            <person name="Bowler C."/>
            <person name="Green B."/>
            <person name="Moulton V."/>
            <person name="Van Oosterhout C."/>
            <person name="Grigoriev I."/>
        </authorList>
    </citation>
    <scope>NUCLEOTIDE SEQUENCE [LARGE SCALE GENOMIC DNA]</scope>
    <source>
        <strain evidence="6 7">CCMP1102</strain>
    </source>
</reference>
<dbReference type="GO" id="GO:0001725">
    <property type="term" value="C:stress fiber"/>
    <property type="evidence" value="ECO:0007669"/>
    <property type="project" value="TreeGrafter"/>
</dbReference>
<feature type="compositionally biased region" description="Polar residues" evidence="4">
    <location>
        <begin position="472"/>
        <end position="495"/>
    </location>
</feature>
<dbReference type="InterPro" id="IPR001478">
    <property type="entry name" value="PDZ"/>
</dbReference>
<keyword evidence="3" id="KW-0479">Metal-binding</keyword>
<keyword evidence="7" id="KW-1185">Reference proteome</keyword>
<dbReference type="Gene3D" id="2.30.42.10">
    <property type="match status" value="4"/>
</dbReference>
<evidence type="ECO:0000259" key="5">
    <source>
        <dbReference type="PROSITE" id="PS50106"/>
    </source>
</evidence>
<feature type="domain" description="PDZ" evidence="5">
    <location>
        <begin position="550"/>
        <end position="636"/>
    </location>
</feature>
<dbReference type="InterPro" id="IPR036034">
    <property type="entry name" value="PDZ_sf"/>
</dbReference>
<dbReference type="KEGG" id="fcy:FRACYDRAFT_247664"/>
<accession>A0A1E7EX11</accession>
<feature type="domain" description="PDZ" evidence="5">
    <location>
        <begin position="753"/>
        <end position="839"/>
    </location>
</feature>
<evidence type="ECO:0000256" key="1">
    <source>
        <dbReference type="ARBA" id="ARBA00004496"/>
    </source>
</evidence>
<dbReference type="InParanoid" id="A0A1E7EX11"/>
<dbReference type="SUPFAM" id="SSF50156">
    <property type="entry name" value="PDZ domain-like"/>
    <property type="match status" value="4"/>
</dbReference>
<comment type="subcellular location">
    <subcellularLocation>
        <location evidence="1">Cytoplasm</location>
    </subcellularLocation>
</comment>
<evidence type="ECO:0000256" key="4">
    <source>
        <dbReference type="SAM" id="MobiDB-lite"/>
    </source>
</evidence>
<feature type="region of interest" description="Disordered" evidence="4">
    <location>
        <begin position="472"/>
        <end position="506"/>
    </location>
</feature>
<dbReference type="PANTHER" id="PTHR24214:SF38">
    <property type="entry name" value="PDZ AND LIM DOMAIN PROTEIN ZASP-RELATED"/>
    <property type="match status" value="1"/>
</dbReference>
<keyword evidence="3" id="KW-0862">Zinc</keyword>
<feature type="domain" description="PDZ" evidence="5">
    <location>
        <begin position="939"/>
        <end position="1019"/>
    </location>
</feature>
<organism evidence="6 7">
    <name type="scientific">Fragilariopsis cylindrus CCMP1102</name>
    <dbReference type="NCBI Taxonomy" id="635003"/>
    <lineage>
        <taxon>Eukaryota</taxon>
        <taxon>Sar</taxon>
        <taxon>Stramenopiles</taxon>
        <taxon>Ochrophyta</taxon>
        <taxon>Bacillariophyta</taxon>
        <taxon>Bacillariophyceae</taxon>
        <taxon>Bacillariophycidae</taxon>
        <taxon>Bacillariales</taxon>
        <taxon>Bacillariaceae</taxon>
        <taxon>Fragilariopsis</taxon>
    </lineage>
</organism>
<keyword evidence="3" id="KW-0440">LIM domain</keyword>
<dbReference type="OrthoDB" id="48498at2759"/>
<feature type="region of interest" description="Disordered" evidence="4">
    <location>
        <begin position="895"/>
        <end position="929"/>
    </location>
</feature>
<protein>
    <recommendedName>
        <fullName evidence="5">PDZ domain-containing protein</fullName>
    </recommendedName>
</protein>
<dbReference type="SMART" id="SM00228">
    <property type="entry name" value="PDZ"/>
    <property type="match status" value="4"/>
</dbReference>
<dbReference type="PROSITE" id="PS50106">
    <property type="entry name" value="PDZ"/>
    <property type="match status" value="4"/>
</dbReference>
<dbReference type="EMBL" id="KV784373">
    <property type="protein sequence ID" value="OEU10053.1"/>
    <property type="molecule type" value="Genomic_DNA"/>
</dbReference>
<dbReference type="Proteomes" id="UP000095751">
    <property type="component" value="Unassembled WGS sequence"/>
</dbReference>
<feature type="compositionally biased region" description="Low complexity" evidence="4">
    <location>
        <begin position="678"/>
        <end position="689"/>
    </location>
</feature>
<dbReference type="GO" id="GO:0005912">
    <property type="term" value="C:adherens junction"/>
    <property type="evidence" value="ECO:0007669"/>
    <property type="project" value="TreeGrafter"/>
</dbReference>
<dbReference type="GO" id="GO:0005737">
    <property type="term" value="C:cytoplasm"/>
    <property type="evidence" value="ECO:0007669"/>
    <property type="project" value="UniProtKB-SubCell"/>
</dbReference>
<feature type="compositionally biased region" description="Polar residues" evidence="4">
    <location>
        <begin position="895"/>
        <end position="904"/>
    </location>
</feature>
<dbReference type="InterPro" id="IPR050604">
    <property type="entry name" value="PDZ-LIM_domain"/>
</dbReference>
<feature type="region of interest" description="Disordered" evidence="4">
    <location>
        <begin position="176"/>
        <end position="196"/>
    </location>
</feature>
<evidence type="ECO:0000256" key="3">
    <source>
        <dbReference type="ARBA" id="ARBA00023038"/>
    </source>
</evidence>
<gene>
    <name evidence="6" type="ORF">FRACYDRAFT_247664</name>
</gene>
<proteinExistence type="predicted"/>
<feature type="compositionally biased region" description="Polar residues" evidence="4">
    <location>
        <begin position="185"/>
        <end position="196"/>
    </location>
</feature>
<dbReference type="AlphaFoldDB" id="A0A1E7EX11"/>
<feature type="domain" description="PDZ" evidence="5">
    <location>
        <begin position="356"/>
        <end position="441"/>
    </location>
</feature>
<evidence type="ECO:0000256" key="2">
    <source>
        <dbReference type="ARBA" id="ARBA00022490"/>
    </source>
</evidence>
<dbReference type="PANTHER" id="PTHR24214">
    <property type="entry name" value="PDZ AND LIM DOMAIN PROTEIN ZASP"/>
    <property type="match status" value="1"/>
</dbReference>
<dbReference type="GO" id="GO:0030036">
    <property type="term" value="P:actin cytoskeleton organization"/>
    <property type="evidence" value="ECO:0007669"/>
    <property type="project" value="TreeGrafter"/>
</dbReference>
<feature type="region of interest" description="Disordered" evidence="4">
    <location>
        <begin position="663"/>
        <end position="695"/>
    </location>
</feature>
<feature type="compositionally biased region" description="Basic and acidic residues" evidence="4">
    <location>
        <begin position="905"/>
        <end position="918"/>
    </location>
</feature>
<dbReference type="GO" id="GO:0003779">
    <property type="term" value="F:actin binding"/>
    <property type="evidence" value="ECO:0007669"/>
    <property type="project" value="TreeGrafter"/>
</dbReference>